<evidence type="ECO:0000313" key="2">
    <source>
        <dbReference type="EMBL" id="KEQ15083.1"/>
    </source>
</evidence>
<dbReference type="SUPFAM" id="SSF50800">
    <property type="entry name" value="PK beta-barrel domain-like"/>
    <property type="match status" value="1"/>
</dbReference>
<dbReference type="PANTHER" id="PTHR14237:SF19">
    <property type="entry name" value="MITOCHONDRIAL AMIDOXIME REDUCING COMPONENT 1"/>
    <property type="match status" value="1"/>
</dbReference>
<organism evidence="2 3">
    <name type="scientific">Endozoicomonas numazuensis</name>
    <dbReference type="NCBI Taxonomy" id="1137799"/>
    <lineage>
        <taxon>Bacteria</taxon>
        <taxon>Pseudomonadati</taxon>
        <taxon>Pseudomonadota</taxon>
        <taxon>Gammaproteobacteria</taxon>
        <taxon>Oceanospirillales</taxon>
        <taxon>Endozoicomonadaceae</taxon>
        <taxon>Endozoicomonas</taxon>
    </lineage>
</organism>
<comment type="caution">
    <text evidence="2">The sequence shown here is derived from an EMBL/GenBank/DDBJ whole genome shotgun (WGS) entry which is preliminary data.</text>
</comment>
<keyword evidence="3" id="KW-1185">Reference proteome</keyword>
<dbReference type="PROSITE" id="PS51340">
    <property type="entry name" value="MOSC"/>
    <property type="match status" value="1"/>
</dbReference>
<sequence>MTHSLSVSHLAIHPVKSLKKISVEQGVIDHMGFVNDRRWMVVEPNGKFMTQRHYPKMVLVSAVPNNEGLTLSAPGMSDLVVEDPEQQPTTSVNNVVVWNDTLKAVDAGNTVSQWLSEFLGVSCRMVKFSKEVQRQVDLRFASKGDSTGFADGFPFLLTTEASLQELNSRLSSPVTMDHFRPNIVIRGAEAYAEDTWKRIKIGDVVFRVAKPCSRCVMTTVDPMTGEKTGKDPLMTLSRYRKTEMGVIFGQNLIHESEGKIRLGDKIEIIE</sequence>
<dbReference type="Pfam" id="PF03473">
    <property type="entry name" value="MOSC"/>
    <property type="match status" value="1"/>
</dbReference>
<dbReference type="GO" id="GO:0030170">
    <property type="term" value="F:pyridoxal phosphate binding"/>
    <property type="evidence" value="ECO:0007669"/>
    <property type="project" value="InterPro"/>
</dbReference>
<dbReference type="GO" id="GO:0030151">
    <property type="term" value="F:molybdenum ion binding"/>
    <property type="evidence" value="ECO:0007669"/>
    <property type="project" value="InterPro"/>
</dbReference>
<dbReference type="InterPro" id="IPR011037">
    <property type="entry name" value="Pyrv_Knase-like_insert_dom_sf"/>
</dbReference>
<dbReference type="SUPFAM" id="SSF141673">
    <property type="entry name" value="MOSC N-terminal domain-like"/>
    <property type="match status" value="1"/>
</dbReference>
<dbReference type="InterPro" id="IPR005303">
    <property type="entry name" value="MOCOS_middle"/>
</dbReference>
<dbReference type="Proteomes" id="UP000028073">
    <property type="component" value="Unassembled WGS sequence"/>
</dbReference>
<dbReference type="STRING" id="1137799.GZ78_24780"/>
<dbReference type="EMBL" id="JOKH01000007">
    <property type="protein sequence ID" value="KEQ15083.1"/>
    <property type="molecule type" value="Genomic_DNA"/>
</dbReference>
<dbReference type="GO" id="GO:0003824">
    <property type="term" value="F:catalytic activity"/>
    <property type="evidence" value="ECO:0007669"/>
    <property type="project" value="InterPro"/>
</dbReference>
<dbReference type="OrthoDB" id="581532at2"/>
<feature type="domain" description="MOSC" evidence="1">
    <location>
        <begin position="113"/>
        <end position="269"/>
    </location>
</feature>
<evidence type="ECO:0000259" key="1">
    <source>
        <dbReference type="PROSITE" id="PS51340"/>
    </source>
</evidence>
<name>A0A081N9G0_9GAMM</name>
<protein>
    <recommendedName>
        <fullName evidence="1">MOSC domain-containing protein</fullName>
    </recommendedName>
</protein>
<dbReference type="eggNOG" id="COG3217">
    <property type="taxonomic scope" value="Bacteria"/>
</dbReference>
<dbReference type="InterPro" id="IPR005302">
    <property type="entry name" value="MoCF_Sase_C"/>
</dbReference>
<dbReference type="Pfam" id="PF03476">
    <property type="entry name" value="MOSC_N"/>
    <property type="match status" value="1"/>
</dbReference>
<evidence type="ECO:0000313" key="3">
    <source>
        <dbReference type="Proteomes" id="UP000028073"/>
    </source>
</evidence>
<gene>
    <name evidence="2" type="ORF">GZ78_24780</name>
</gene>
<dbReference type="AlphaFoldDB" id="A0A081N9G0"/>
<accession>A0A081N9G0</accession>
<dbReference type="PANTHER" id="PTHR14237">
    <property type="entry name" value="MOLYBDOPTERIN COFACTOR SULFURASE MOSC"/>
    <property type="match status" value="1"/>
</dbReference>
<reference evidence="2 3" key="1">
    <citation type="submission" date="2014-06" db="EMBL/GenBank/DDBJ databases">
        <title>Whole Genome Sequences of Three Symbiotic Endozoicomonas Bacteria.</title>
        <authorList>
            <person name="Neave M.J."/>
            <person name="Apprill A."/>
            <person name="Voolstra C.R."/>
        </authorList>
    </citation>
    <scope>NUCLEOTIDE SEQUENCE [LARGE SCALE GENOMIC DNA]</scope>
    <source>
        <strain evidence="2 3">DSM 25634</strain>
    </source>
</reference>
<proteinExistence type="predicted"/>